<organism evidence="2 3">
    <name type="scientific">Microbacterium maritypicum</name>
    <name type="common">Microbacterium liquefaciens</name>
    <dbReference type="NCBI Taxonomy" id="33918"/>
    <lineage>
        <taxon>Bacteria</taxon>
        <taxon>Bacillati</taxon>
        <taxon>Actinomycetota</taxon>
        <taxon>Actinomycetes</taxon>
        <taxon>Micrococcales</taxon>
        <taxon>Microbacteriaceae</taxon>
        <taxon>Microbacterium</taxon>
    </lineage>
</organism>
<dbReference type="SUPFAM" id="SSF50370">
    <property type="entry name" value="Ricin B-like lectins"/>
    <property type="match status" value="1"/>
</dbReference>
<proteinExistence type="predicted"/>
<evidence type="ECO:0000313" key="2">
    <source>
        <dbReference type="EMBL" id="KAB1881688.1"/>
    </source>
</evidence>
<evidence type="ECO:0000259" key="1">
    <source>
        <dbReference type="SMART" id="SM00458"/>
    </source>
</evidence>
<dbReference type="PROSITE" id="PS50231">
    <property type="entry name" value="RICIN_B_LECTIN"/>
    <property type="match status" value="1"/>
</dbReference>
<comment type="caution">
    <text evidence="2">The sequence shown here is derived from an EMBL/GenBank/DDBJ whole genome shotgun (WGS) entry which is preliminary data.</text>
</comment>
<reference evidence="2 3" key="1">
    <citation type="submission" date="2019-09" db="EMBL/GenBank/DDBJ databases">
        <title>Whole genome sequencing of Microbacterium maritypicum.</title>
        <authorList>
            <person name="Lenchi N."/>
        </authorList>
    </citation>
    <scope>NUCLEOTIDE SEQUENCE [LARGE SCALE GENOMIC DNA]</scope>
    <source>
        <strain evidence="2 3">DSM 12512</strain>
    </source>
</reference>
<dbReference type="InterPro" id="IPR035992">
    <property type="entry name" value="Ricin_B-like_lectins"/>
</dbReference>
<dbReference type="SMART" id="SM00458">
    <property type="entry name" value="RICIN"/>
    <property type="match status" value="1"/>
</dbReference>
<evidence type="ECO:0000313" key="3">
    <source>
        <dbReference type="Proteomes" id="UP000436027"/>
    </source>
</evidence>
<feature type="domain" description="Ricin B lectin" evidence="1">
    <location>
        <begin position="217"/>
        <end position="342"/>
    </location>
</feature>
<dbReference type="Proteomes" id="UP000436027">
    <property type="component" value="Unassembled WGS sequence"/>
</dbReference>
<gene>
    <name evidence="2" type="ORF">F6W70_17680</name>
</gene>
<dbReference type="InterPro" id="IPR000772">
    <property type="entry name" value="Ricin_B_lectin"/>
</dbReference>
<name>A0AAD3ZXC3_MICMQ</name>
<dbReference type="Gene3D" id="2.80.10.50">
    <property type="match status" value="2"/>
</dbReference>
<dbReference type="Pfam" id="PF00652">
    <property type="entry name" value="Ricin_B_lectin"/>
    <property type="match status" value="1"/>
</dbReference>
<dbReference type="CDD" id="cd00161">
    <property type="entry name" value="beta-trefoil_Ricin-like"/>
    <property type="match status" value="1"/>
</dbReference>
<accession>A0AAD3ZXC3</accession>
<sequence length="438" mass="45814">MSAPLSTHAVRIGRGTKITAVVAAVVAFIVAFGGAPAVAAWTAHATASSTATTPAVSLSHSGFETLGTTFLHNTTDQRGGFTITNTGDAPGMPTLRITATGPLAEQTHAFVWQADSVEACQDAMPETASQGTWATFPPIDLGTLAKGASTAVCVRSWVADPDLVAAPSGTQTFTADASATLIVEGWKAPSAPATATVGTEFFYPLATGYSTSGINNWYVIKPVSDPTQCLDSFNRGTNVGNTIGVWTCGSASNQRFEILPTQDGKSALRPKTAAEQYVGQSNGLTVQASTSTSVTDWRVERITPTTYQLVHSDSGLCLQAGSNSQNQLRACNGTTSQQFTFSREPLGCSVNGSQMTIDYKAPSTNRYYTIQYRLGDGDWTDAYREQSWGVNSSTFPASTFGALGTLDARIIDSAGNVLYRGMTIVVAPGATTCGAGFV</sequence>
<dbReference type="RefSeq" id="WP_151487486.1">
    <property type="nucleotide sequence ID" value="NZ_BAAAIN010000005.1"/>
</dbReference>
<dbReference type="EMBL" id="WAAQ01000003">
    <property type="protein sequence ID" value="KAB1881688.1"/>
    <property type="molecule type" value="Genomic_DNA"/>
</dbReference>
<dbReference type="AlphaFoldDB" id="A0AAD3ZXC3"/>
<protein>
    <submittedName>
        <fullName evidence="2">RICIN domain-containing protein</fullName>
    </submittedName>
</protein>